<keyword evidence="2" id="KW-0813">Transport</keyword>
<feature type="transmembrane region" description="Helical" evidence="10">
    <location>
        <begin position="167"/>
        <end position="187"/>
    </location>
</feature>
<feature type="transmembrane region" description="Helical" evidence="10">
    <location>
        <begin position="430"/>
        <end position="451"/>
    </location>
</feature>
<feature type="transmembrane region" description="Helical" evidence="10">
    <location>
        <begin position="249"/>
        <end position="271"/>
    </location>
</feature>
<feature type="transmembrane region" description="Helical" evidence="10">
    <location>
        <begin position="138"/>
        <end position="155"/>
    </location>
</feature>
<evidence type="ECO:0000256" key="9">
    <source>
        <dbReference type="ARBA" id="ARBA00031636"/>
    </source>
</evidence>
<evidence type="ECO:0000256" key="4">
    <source>
        <dbReference type="ARBA" id="ARBA00022475"/>
    </source>
</evidence>
<feature type="transmembrane region" description="Helical" evidence="10">
    <location>
        <begin position="328"/>
        <end position="351"/>
    </location>
</feature>
<dbReference type="CDD" id="cd13131">
    <property type="entry name" value="MATE_NorM_like"/>
    <property type="match status" value="1"/>
</dbReference>
<evidence type="ECO:0000256" key="3">
    <source>
        <dbReference type="ARBA" id="ARBA00022449"/>
    </source>
</evidence>
<feature type="transmembrane region" description="Helical" evidence="10">
    <location>
        <begin position="193"/>
        <end position="221"/>
    </location>
</feature>
<protein>
    <recommendedName>
        <fullName evidence="9">Multidrug-efflux transporter</fullName>
    </recommendedName>
</protein>
<keyword evidence="3" id="KW-0050">Antiport</keyword>
<dbReference type="InterPro" id="IPR002528">
    <property type="entry name" value="MATE_fam"/>
</dbReference>
<dbReference type="PANTHER" id="PTHR43298">
    <property type="entry name" value="MULTIDRUG RESISTANCE PROTEIN NORM-RELATED"/>
    <property type="match status" value="1"/>
</dbReference>
<comment type="subcellular location">
    <subcellularLocation>
        <location evidence="1">Cell inner membrane</location>
        <topology evidence="1">Multi-pass membrane protein</topology>
    </subcellularLocation>
</comment>
<name>A0ABW8U4L4_9GAMM</name>
<feature type="transmembrane region" description="Helical" evidence="10">
    <location>
        <begin position="52"/>
        <end position="78"/>
    </location>
</feature>
<dbReference type="InterPro" id="IPR050222">
    <property type="entry name" value="MATE_MdtK"/>
</dbReference>
<evidence type="ECO:0000256" key="2">
    <source>
        <dbReference type="ARBA" id="ARBA00022448"/>
    </source>
</evidence>
<keyword evidence="8 10" id="KW-0472">Membrane</keyword>
<evidence type="ECO:0000313" key="12">
    <source>
        <dbReference type="Proteomes" id="UP001624684"/>
    </source>
</evidence>
<feature type="transmembrane region" description="Helical" evidence="10">
    <location>
        <begin position="99"/>
        <end position="118"/>
    </location>
</feature>
<evidence type="ECO:0000256" key="10">
    <source>
        <dbReference type="SAM" id="Phobius"/>
    </source>
</evidence>
<dbReference type="RefSeq" id="WP_407068327.1">
    <property type="nucleotide sequence ID" value="NZ_JBJJXE010000001.1"/>
</dbReference>
<keyword evidence="4" id="KW-1003">Cell membrane</keyword>
<keyword evidence="12" id="KW-1185">Reference proteome</keyword>
<accession>A0ABW8U4L4</accession>
<evidence type="ECO:0000256" key="8">
    <source>
        <dbReference type="ARBA" id="ARBA00023136"/>
    </source>
</evidence>
<evidence type="ECO:0000256" key="7">
    <source>
        <dbReference type="ARBA" id="ARBA00023065"/>
    </source>
</evidence>
<feature type="transmembrane region" description="Helical" evidence="10">
    <location>
        <begin position="403"/>
        <end position="424"/>
    </location>
</feature>
<gene>
    <name evidence="11" type="ORF">ACJHVH_00150</name>
</gene>
<dbReference type="EMBL" id="JBJJXE010000001">
    <property type="protein sequence ID" value="MFL1731417.1"/>
    <property type="molecule type" value="Genomic_DNA"/>
</dbReference>
<dbReference type="NCBIfam" id="TIGR00797">
    <property type="entry name" value="matE"/>
    <property type="match status" value="1"/>
</dbReference>
<evidence type="ECO:0000256" key="5">
    <source>
        <dbReference type="ARBA" id="ARBA00022692"/>
    </source>
</evidence>
<dbReference type="PIRSF" id="PIRSF006603">
    <property type="entry name" value="DinF"/>
    <property type="match status" value="1"/>
</dbReference>
<sequence length="471" mass="51466">MLDIAKYPINTYKKELTSLVSLAMPMLIAQLGQVGTGFVDTIMAGSAGKSDLAAVALGSSLFTTVYVTLLGIMIALNPMIAQQHGAKQTSQIGEMGRQGLWYGLFTGIFGMFFMWAAITPFKTFFDLGTHTLHITENYLWFVGLAMPAAMIHRGLHAYASSLNRPRVIMIVSWVCFLINIPLNWIFVHGKFGMPALGGAGCGLATAIVFWLNAIILAVYIAKDSHFKPFGLLEKFSPPNMKTVGEITRLGLPIGLSFFIEVSLFTCIMFFVARLKGDAFGTTEDYVAAQQIAISLTSLIFMLPQSLGIAATVRTGFYLGQGRPHRARYVCGVAIVSAIIMSCMTATTLIALRHPIAQLYTDDLTVISIATTVLLFAAAFQLGDAVQCVASSALRGYKVTNTPMIIHLVAFWGCGLIPGYVLAFYYDFGIYGFWMALVISLLVAAILLTWHLEHHSKKVIRHQKLSMARLAK</sequence>
<evidence type="ECO:0000313" key="11">
    <source>
        <dbReference type="EMBL" id="MFL1731417.1"/>
    </source>
</evidence>
<keyword evidence="7" id="KW-0406">Ion transport</keyword>
<evidence type="ECO:0000256" key="1">
    <source>
        <dbReference type="ARBA" id="ARBA00004429"/>
    </source>
</evidence>
<feature type="transmembrane region" description="Helical" evidence="10">
    <location>
        <begin position="291"/>
        <end position="316"/>
    </location>
</feature>
<feature type="transmembrane region" description="Helical" evidence="10">
    <location>
        <begin position="363"/>
        <end position="382"/>
    </location>
</feature>
<keyword evidence="6 10" id="KW-1133">Transmembrane helix</keyword>
<keyword evidence="5 10" id="KW-0812">Transmembrane</keyword>
<comment type="caution">
    <text evidence="11">The sequence shown here is derived from an EMBL/GenBank/DDBJ whole genome shotgun (WGS) entry which is preliminary data.</text>
</comment>
<dbReference type="PANTHER" id="PTHR43298:SF2">
    <property type="entry name" value="FMN_FAD EXPORTER YEEO-RELATED"/>
    <property type="match status" value="1"/>
</dbReference>
<reference evidence="11 12" key="1">
    <citation type="submission" date="2024-11" db="EMBL/GenBank/DDBJ databases">
        <title>First Report of Moraxella oculi in Brazil in an Infectious Bovine Keratoconjunctivitis Outbreak.</title>
        <authorList>
            <person name="Carvalho C.V."/>
            <person name="Domingues R."/>
            <person name="Coutinho C."/>
            <person name="Honorio N.T.B.S."/>
            <person name="Faza D.R.L.R."/>
            <person name="Carvalho W.A."/>
            <person name="Machado A.B.F."/>
            <person name="Martins M.F."/>
            <person name="Gaspar E.B."/>
        </authorList>
    </citation>
    <scope>NUCLEOTIDE SEQUENCE [LARGE SCALE GENOMIC DNA]</scope>
    <source>
        <strain evidence="11 12">2117LE</strain>
    </source>
</reference>
<dbReference type="InterPro" id="IPR048279">
    <property type="entry name" value="MdtK-like"/>
</dbReference>
<dbReference type="Pfam" id="PF01554">
    <property type="entry name" value="MatE"/>
    <property type="match status" value="2"/>
</dbReference>
<feature type="transmembrane region" description="Helical" evidence="10">
    <location>
        <begin position="16"/>
        <end position="32"/>
    </location>
</feature>
<proteinExistence type="predicted"/>
<evidence type="ECO:0000256" key="6">
    <source>
        <dbReference type="ARBA" id="ARBA00022989"/>
    </source>
</evidence>
<organism evidence="11 12">
    <name type="scientific">Moraxella oculi</name>
    <dbReference type="NCBI Taxonomy" id="2940516"/>
    <lineage>
        <taxon>Bacteria</taxon>
        <taxon>Pseudomonadati</taxon>
        <taxon>Pseudomonadota</taxon>
        <taxon>Gammaproteobacteria</taxon>
        <taxon>Moraxellales</taxon>
        <taxon>Moraxellaceae</taxon>
        <taxon>Moraxella</taxon>
    </lineage>
</organism>
<dbReference type="Proteomes" id="UP001624684">
    <property type="component" value="Unassembled WGS sequence"/>
</dbReference>